<dbReference type="PANTHER" id="PTHR45668">
    <property type="entry name" value="SERINE/THREONINE-PROTEIN PHOSPHATASE 5-RELATED"/>
    <property type="match status" value="1"/>
</dbReference>
<reference evidence="4 5" key="1">
    <citation type="journal article" date="2024" name="G3 (Bethesda)">
        <title>Genome assembly of Hibiscus sabdariffa L. provides insights into metabolisms of medicinal natural products.</title>
        <authorList>
            <person name="Kim T."/>
        </authorList>
    </citation>
    <scope>NUCLEOTIDE SEQUENCE [LARGE SCALE GENOMIC DNA]</scope>
    <source>
        <strain evidence="4">TK-2024</strain>
        <tissue evidence="4">Old leaves</tissue>
    </source>
</reference>
<protein>
    <submittedName>
        <fullName evidence="4">Uncharacterized protein</fullName>
    </submittedName>
</protein>
<dbReference type="PANTHER" id="PTHR45668:SF9">
    <property type="entry name" value="SERINE_THREONINE-PROTEIN PHOSPHATASE 7"/>
    <property type="match status" value="1"/>
</dbReference>
<keyword evidence="5" id="KW-1185">Reference proteome</keyword>
<evidence type="ECO:0000256" key="1">
    <source>
        <dbReference type="ARBA" id="ARBA00001936"/>
    </source>
</evidence>
<dbReference type="InterPro" id="IPR051134">
    <property type="entry name" value="PPP_phosphatase"/>
</dbReference>
<dbReference type="InterPro" id="IPR029052">
    <property type="entry name" value="Metallo-depent_PP-like"/>
</dbReference>
<dbReference type="EMBL" id="JBBPBN010000005">
    <property type="protein sequence ID" value="KAK9038927.1"/>
    <property type="molecule type" value="Genomic_DNA"/>
</dbReference>
<sequence>MSTDNNSNNRIFVFNGDYVDRGAWGLETFLLLLAWKLTYASPDCTEELLKKFKLKVNALYDFEEAIDSDEDLDLASMVPHL</sequence>
<dbReference type="Proteomes" id="UP001396334">
    <property type="component" value="Unassembled WGS sequence"/>
</dbReference>
<keyword evidence="2" id="KW-0479">Metal-binding</keyword>
<comment type="caution">
    <text evidence="4">The sequence shown here is derived from an EMBL/GenBank/DDBJ whole genome shotgun (WGS) entry which is preliminary data.</text>
</comment>
<dbReference type="Gene3D" id="3.60.21.10">
    <property type="match status" value="1"/>
</dbReference>
<accession>A0ABR2TNK1</accession>
<keyword evidence="3" id="KW-0464">Manganese</keyword>
<name>A0ABR2TNK1_9ROSI</name>
<proteinExistence type="predicted"/>
<organism evidence="4 5">
    <name type="scientific">Hibiscus sabdariffa</name>
    <name type="common">roselle</name>
    <dbReference type="NCBI Taxonomy" id="183260"/>
    <lineage>
        <taxon>Eukaryota</taxon>
        <taxon>Viridiplantae</taxon>
        <taxon>Streptophyta</taxon>
        <taxon>Embryophyta</taxon>
        <taxon>Tracheophyta</taxon>
        <taxon>Spermatophyta</taxon>
        <taxon>Magnoliopsida</taxon>
        <taxon>eudicotyledons</taxon>
        <taxon>Gunneridae</taxon>
        <taxon>Pentapetalae</taxon>
        <taxon>rosids</taxon>
        <taxon>malvids</taxon>
        <taxon>Malvales</taxon>
        <taxon>Malvaceae</taxon>
        <taxon>Malvoideae</taxon>
        <taxon>Hibiscus</taxon>
    </lineage>
</organism>
<evidence type="ECO:0000313" key="4">
    <source>
        <dbReference type="EMBL" id="KAK9038927.1"/>
    </source>
</evidence>
<comment type="cofactor">
    <cofactor evidence="1">
        <name>Mn(2+)</name>
        <dbReference type="ChEBI" id="CHEBI:29035"/>
    </cofactor>
</comment>
<evidence type="ECO:0000313" key="5">
    <source>
        <dbReference type="Proteomes" id="UP001396334"/>
    </source>
</evidence>
<evidence type="ECO:0000256" key="2">
    <source>
        <dbReference type="ARBA" id="ARBA00022723"/>
    </source>
</evidence>
<gene>
    <name evidence="4" type="ORF">V6N11_023768</name>
</gene>
<dbReference type="SUPFAM" id="SSF56300">
    <property type="entry name" value="Metallo-dependent phosphatases"/>
    <property type="match status" value="1"/>
</dbReference>
<evidence type="ECO:0000256" key="3">
    <source>
        <dbReference type="ARBA" id="ARBA00023211"/>
    </source>
</evidence>